<sequence>MAVKWILLFLLQALLWNPSINMTTISKSDLDVCVNTGDPNAIQCKKKILVTVAIPSGDGGNGEALIAEVKDPTSRDGKQVLEKSISVNIAKTDSIVKYALEYLKNVAGDLNERVIKKKKGCNTKLNDKATCGVLGDSKGNVVPGSSGFCCTCKPLKQIKHFRGMPKPGHCGISDAGYAFCLRFGQMWCVMFRIRTGTISFEITITLTDQNGNKASSRIIGFVLRLTLLAEKPDGNWQQFTRGSPRADGRLWMLVDEARVTLTGSACDKIGLSCLGYAQQPRTCDGALGMCIGEQLIDFIKEDLAALGKGRLAIHGLFRYGSYRSLVPDALQIAVSPTNSLITIEIAADNVSFRRNKSTGKIVKVEVPPFEAMSTGGTLTLTVVNDGSLEASYGVYVECSANINPLEGKRVSMIPNVPQTFLYTLITRSTDATKNSCIVTLRDSEGENCDVKEAKFSTTATVFNNGSQVGGVQIAGSKNDTFAKGLGGLGFFGKIGAGIKGIAKGAFNVVTSPFRKMFGLFNNLLGKCDNCPGAFDIGCFIAHFCVKKILFFVGGIVAAALGKVPS</sequence>
<feature type="domain" description="Generative cell specific-1/HAP2" evidence="12">
    <location>
        <begin position="42"/>
        <end position="544"/>
    </location>
</feature>
<dbReference type="STRING" id="88036.D8RKA0"/>
<dbReference type="GO" id="GO:0008289">
    <property type="term" value="F:lipid binding"/>
    <property type="evidence" value="ECO:0007669"/>
    <property type="project" value="UniProtKB-KW"/>
</dbReference>
<gene>
    <name evidence="13" type="primary">GCS1-2</name>
    <name evidence="13" type="ORF">SELMODRAFT_451371</name>
</gene>
<comment type="subcellular location">
    <subcellularLocation>
        <location evidence="1">Cell membrane</location>
        <topology evidence="1">Single-pass type I membrane protein</topology>
    </subcellularLocation>
</comment>
<dbReference type="Pfam" id="PF10699">
    <property type="entry name" value="HAP2-GCS1"/>
    <property type="match status" value="1"/>
</dbReference>
<evidence type="ECO:0000313" key="14">
    <source>
        <dbReference type="Proteomes" id="UP000001514"/>
    </source>
</evidence>
<dbReference type="AlphaFoldDB" id="D8RKA0"/>
<keyword evidence="8" id="KW-0472">Membrane</keyword>
<dbReference type="OMA" id="YRYPLFY"/>
<organism evidence="14">
    <name type="scientific">Selaginella moellendorffii</name>
    <name type="common">Spikemoss</name>
    <dbReference type="NCBI Taxonomy" id="88036"/>
    <lineage>
        <taxon>Eukaryota</taxon>
        <taxon>Viridiplantae</taxon>
        <taxon>Streptophyta</taxon>
        <taxon>Embryophyta</taxon>
        <taxon>Tracheophyta</taxon>
        <taxon>Lycopodiopsida</taxon>
        <taxon>Selaginellales</taxon>
        <taxon>Selaginellaceae</taxon>
        <taxon>Selaginella</taxon>
    </lineage>
</organism>
<dbReference type="Proteomes" id="UP000001514">
    <property type="component" value="Unassembled WGS sequence"/>
</dbReference>
<dbReference type="InParanoid" id="D8RKA0"/>
<keyword evidence="14" id="KW-1185">Reference proteome</keyword>
<dbReference type="EMBL" id="GL377582">
    <property type="protein sequence ID" value="EFJ27200.1"/>
    <property type="molecule type" value="Genomic_DNA"/>
</dbReference>
<evidence type="ECO:0000256" key="6">
    <source>
        <dbReference type="ARBA" id="ARBA00022989"/>
    </source>
</evidence>
<keyword evidence="5 11" id="KW-0732">Signal</keyword>
<proteinExistence type="inferred from homology"/>
<evidence type="ECO:0000256" key="11">
    <source>
        <dbReference type="SAM" id="SignalP"/>
    </source>
</evidence>
<accession>D8RKA0</accession>
<dbReference type="KEGG" id="smo:SELMODRAFT_451371"/>
<evidence type="ECO:0000256" key="1">
    <source>
        <dbReference type="ARBA" id="ARBA00004251"/>
    </source>
</evidence>
<dbReference type="InterPro" id="IPR018928">
    <property type="entry name" value="HAP2/GCS1_dom"/>
</dbReference>
<evidence type="ECO:0000256" key="7">
    <source>
        <dbReference type="ARBA" id="ARBA00023121"/>
    </source>
</evidence>
<dbReference type="InterPro" id="IPR040326">
    <property type="entry name" value="HAP2/GCS1"/>
</dbReference>
<evidence type="ECO:0000256" key="2">
    <source>
        <dbReference type="ARBA" id="ARBA00010929"/>
    </source>
</evidence>
<keyword evidence="6" id="KW-1133">Transmembrane helix</keyword>
<keyword evidence="3" id="KW-1003">Cell membrane</keyword>
<keyword evidence="9" id="KW-1015">Disulfide bond</keyword>
<dbReference type="GO" id="GO:0005886">
    <property type="term" value="C:plasma membrane"/>
    <property type="evidence" value="ECO:0007669"/>
    <property type="project" value="UniProtKB-SubCell"/>
</dbReference>
<comment type="similarity">
    <text evidence="2">Belongs to the HAP2/GCS1 family.</text>
</comment>
<evidence type="ECO:0000313" key="13">
    <source>
        <dbReference type="EMBL" id="EFJ27200.1"/>
    </source>
</evidence>
<evidence type="ECO:0000259" key="12">
    <source>
        <dbReference type="Pfam" id="PF10699"/>
    </source>
</evidence>
<protein>
    <submittedName>
        <fullName evidence="13">Uncharacterized protein GCS1-2</fullName>
    </submittedName>
</protein>
<keyword evidence="10" id="KW-0278">Fertilization</keyword>
<reference evidence="13 14" key="1">
    <citation type="journal article" date="2011" name="Science">
        <title>The Selaginella genome identifies genetic changes associated with the evolution of vascular plants.</title>
        <authorList>
            <person name="Banks J.A."/>
            <person name="Nishiyama T."/>
            <person name="Hasebe M."/>
            <person name="Bowman J.L."/>
            <person name="Gribskov M."/>
            <person name="dePamphilis C."/>
            <person name="Albert V.A."/>
            <person name="Aono N."/>
            <person name="Aoyama T."/>
            <person name="Ambrose B.A."/>
            <person name="Ashton N.W."/>
            <person name="Axtell M.J."/>
            <person name="Barker E."/>
            <person name="Barker M.S."/>
            <person name="Bennetzen J.L."/>
            <person name="Bonawitz N.D."/>
            <person name="Chapple C."/>
            <person name="Cheng C."/>
            <person name="Correa L.G."/>
            <person name="Dacre M."/>
            <person name="DeBarry J."/>
            <person name="Dreyer I."/>
            <person name="Elias M."/>
            <person name="Engstrom E.M."/>
            <person name="Estelle M."/>
            <person name="Feng L."/>
            <person name="Finet C."/>
            <person name="Floyd S.K."/>
            <person name="Frommer W.B."/>
            <person name="Fujita T."/>
            <person name="Gramzow L."/>
            <person name="Gutensohn M."/>
            <person name="Harholt J."/>
            <person name="Hattori M."/>
            <person name="Heyl A."/>
            <person name="Hirai T."/>
            <person name="Hiwatashi Y."/>
            <person name="Ishikawa M."/>
            <person name="Iwata M."/>
            <person name="Karol K.G."/>
            <person name="Koehler B."/>
            <person name="Kolukisaoglu U."/>
            <person name="Kubo M."/>
            <person name="Kurata T."/>
            <person name="Lalonde S."/>
            <person name="Li K."/>
            <person name="Li Y."/>
            <person name="Litt A."/>
            <person name="Lyons E."/>
            <person name="Manning G."/>
            <person name="Maruyama T."/>
            <person name="Michael T.P."/>
            <person name="Mikami K."/>
            <person name="Miyazaki S."/>
            <person name="Morinaga S."/>
            <person name="Murata T."/>
            <person name="Mueller-Roeber B."/>
            <person name="Nelson D.R."/>
            <person name="Obara M."/>
            <person name="Oguri Y."/>
            <person name="Olmstead R.G."/>
            <person name="Onodera N."/>
            <person name="Petersen B.L."/>
            <person name="Pils B."/>
            <person name="Prigge M."/>
            <person name="Rensing S.A."/>
            <person name="Riano-Pachon D.M."/>
            <person name="Roberts A.W."/>
            <person name="Sato Y."/>
            <person name="Scheller H.V."/>
            <person name="Schulz B."/>
            <person name="Schulz C."/>
            <person name="Shakirov E.V."/>
            <person name="Shibagaki N."/>
            <person name="Shinohara N."/>
            <person name="Shippen D.E."/>
            <person name="Soerensen I."/>
            <person name="Sotooka R."/>
            <person name="Sugimoto N."/>
            <person name="Sugita M."/>
            <person name="Sumikawa N."/>
            <person name="Tanurdzic M."/>
            <person name="Theissen G."/>
            <person name="Ulvskov P."/>
            <person name="Wakazuki S."/>
            <person name="Weng J.K."/>
            <person name="Willats W.W."/>
            <person name="Wipf D."/>
            <person name="Wolf P.G."/>
            <person name="Yang L."/>
            <person name="Zimmer A.D."/>
            <person name="Zhu Q."/>
            <person name="Mitros T."/>
            <person name="Hellsten U."/>
            <person name="Loque D."/>
            <person name="Otillar R."/>
            <person name="Salamov A."/>
            <person name="Schmutz J."/>
            <person name="Shapiro H."/>
            <person name="Lindquist E."/>
            <person name="Lucas S."/>
            <person name="Rokhsar D."/>
            <person name="Grigoriev I.V."/>
        </authorList>
    </citation>
    <scope>NUCLEOTIDE SEQUENCE [LARGE SCALE GENOMIC DNA]</scope>
</reference>
<dbReference type="Gramene" id="EFJ27200">
    <property type="protein sequence ID" value="EFJ27200"/>
    <property type="gene ID" value="SELMODRAFT_451371"/>
</dbReference>
<dbReference type="PANTHER" id="PTHR31764">
    <property type="entry name" value="PROTEIN HAPLESS 2"/>
    <property type="match status" value="1"/>
</dbReference>
<evidence type="ECO:0000256" key="10">
    <source>
        <dbReference type="ARBA" id="ARBA00023279"/>
    </source>
</evidence>
<keyword evidence="7" id="KW-0446">Lipid-binding</keyword>
<dbReference type="PANTHER" id="PTHR31764:SF0">
    <property type="entry name" value="GENERATIVE CELL SPECIFIC-1_HAP2 DOMAIN-CONTAINING PROTEIN"/>
    <property type="match status" value="1"/>
</dbReference>
<feature type="chain" id="PRO_5003121879" evidence="11">
    <location>
        <begin position="22"/>
        <end position="565"/>
    </location>
</feature>
<name>D8RKA0_SELML</name>
<dbReference type="HOGENOM" id="CLU_482691_0_0_1"/>
<keyword evidence="4" id="KW-0812">Transmembrane</keyword>
<dbReference type="GO" id="GO:0007338">
    <property type="term" value="P:single fertilization"/>
    <property type="evidence" value="ECO:0007669"/>
    <property type="project" value="UniProtKB-KW"/>
</dbReference>
<evidence type="ECO:0000256" key="9">
    <source>
        <dbReference type="ARBA" id="ARBA00023157"/>
    </source>
</evidence>
<feature type="signal peptide" evidence="11">
    <location>
        <begin position="1"/>
        <end position="21"/>
    </location>
</feature>
<evidence type="ECO:0000256" key="4">
    <source>
        <dbReference type="ARBA" id="ARBA00022692"/>
    </source>
</evidence>
<evidence type="ECO:0000256" key="8">
    <source>
        <dbReference type="ARBA" id="ARBA00023136"/>
    </source>
</evidence>
<evidence type="ECO:0000256" key="3">
    <source>
        <dbReference type="ARBA" id="ARBA00022475"/>
    </source>
</evidence>
<dbReference type="eggNOG" id="ENOG502QREH">
    <property type="taxonomic scope" value="Eukaryota"/>
</dbReference>
<evidence type="ECO:0000256" key="5">
    <source>
        <dbReference type="ARBA" id="ARBA00022729"/>
    </source>
</evidence>